<dbReference type="InterPro" id="IPR025263">
    <property type="entry name" value="YhdP_central"/>
</dbReference>
<evidence type="ECO:0000313" key="2">
    <source>
        <dbReference type="EMBL" id="NWF44240.1"/>
    </source>
</evidence>
<accession>A0A7Y8GSV3</accession>
<keyword evidence="3" id="KW-1185">Reference proteome</keyword>
<gene>
    <name evidence="2" type="ORF">F3K02_03085</name>
</gene>
<reference evidence="2 3" key="1">
    <citation type="submission" date="2019-09" db="EMBL/GenBank/DDBJ databases">
        <title>Hydrogenophaga aromatica sp. nov., isolated from a para-xylene-degrading enrichment culture.</title>
        <authorList>
            <person name="Tancsics A."/>
            <person name="Banerjee S."/>
        </authorList>
    </citation>
    <scope>NUCLEOTIDE SEQUENCE [LARGE SCALE GENOMIC DNA]</scope>
    <source>
        <strain evidence="2 3">D2P1</strain>
    </source>
</reference>
<organism evidence="2 3">
    <name type="scientific">Hydrogenophaga aromaticivorans</name>
    <dbReference type="NCBI Taxonomy" id="2610898"/>
    <lineage>
        <taxon>Bacteria</taxon>
        <taxon>Pseudomonadati</taxon>
        <taxon>Pseudomonadota</taxon>
        <taxon>Betaproteobacteria</taxon>
        <taxon>Burkholderiales</taxon>
        <taxon>Comamonadaceae</taxon>
        <taxon>Hydrogenophaga</taxon>
    </lineage>
</organism>
<proteinExistence type="predicted"/>
<dbReference type="Pfam" id="PF13116">
    <property type="entry name" value="YhdP"/>
    <property type="match status" value="1"/>
</dbReference>
<dbReference type="RefSeq" id="WP_177133228.1">
    <property type="nucleotide sequence ID" value="NZ_VYGV01000004.1"/>
</dbReference>
<dbReference type="PANTHER" id="PTHR38690">
    <property type="entry name" value="PROTEASE-RELATED"/>
    <property type="match status" value="1"/>
</dbReference>
<protein>
    <submittedName>
        <fullName evidence="2">TIGR02099 family protein</fullName>
    </submittedName>
</protein>
<evidence type="ECO:0000313" key="3">
    <source>
        <dbReference type="Proteomes" id="UP000545507"/>
    </source>
</evidence>
<sequence>MAARPPLPGRPGVQGLTADVDLNQDGGQARLQVADGSVDLPGVFEEVRVPLTRFTADARWRIAGERIDAWLDKVRLANADAEGTASVHWHTSDPATSPSDARFPGVLDLTARLTRGEATRVHRYLPLVVGPDAQRYVRDAVKGGTVGPVDFRIQGDLWDVPFNQPGARGEFRITAQLKAVNFAYVPPFLQSEGDAAWPGLKGVNGQLVLDRAALRLSQLDAGLDGAPGVRLSQAEVAIADLVHAPVLTVAASAQGPATEVLGFVRSSPVNGFTGRALERATINGPAQVQFKLQLPLEQVDKTTVQGSVVFAGNDLQITPDAPLLGRTTGRLSFSESGFSIADAQARVYGGELRFGGGMVPVARGTPRIQFRGQGSASAQGLSEGGLGFVSRLFGQASGNASYSAELGFRAGVPELVVTSNLQGLAINLPAPLAKAAADSLPLRYENRVLSVLADPSGEVARTDSLSVVLGPPAQPLAELRYERDITAEEPRVLRGSMAAGLDAGETVTQPATGVQANIRFQRIDADAWERIFTATTGTDVRASVQSPSAADSASLGYLPSSLAVRAGQLVVSGRSFTDVVVGGSREGNQWRANVDADELNGYIEYRQPAGNNAGNVYARLAHLKLAPAAAADVEQLLQQPTSMPALDIAIEDLVLSNRRLSRVEIVAQNRGTAARTREWQLTKLNIDTPEAQLSATGSWALPDNSAGTVRRTALNFKLDIQDAGLLLARFGRPGVVRGGKGQIGGHIAWVGSPMTLDYPSLSGQLKAEVQSGQFLKVEPGAAKLLGVLSLQALPRRLVLDFRDVFSEGFAFDFVRGDATIEQGVARTNNLQMKGINAAVLMEGSADIAREQQDLKVVVVPEINAGTAALIATAINPAIGLGTFLAQFLLRQPLQSATTQQFHITGNWADPQVEKLERK</sequence>
<dbReference type="NCBIfam" id="TIGR02099">
    <property type="entry name" value="YhdP family protein"/>
    <property type="match status" value="1"/>
</dbReference>
<evidence type="ECO:0000259" key="1">
    <source>
        <dbReference type="Pfam" id="PF13116"/>
    </source>
</evidence>
<dbReference type="Proteomes" id="UP000545507">
    <property type="component" value="Unassembled WGS sequence"/>
</dbReference>
<comment type="caution">
    <text evidence="2">The sequence shown here is derived from an EMBL/GenBank/DDBJ whole genome shotgun (WGS) entry which is preliminary data.</text>
</comment>
<dbReference type="InterPro" id="IPR011836">
    <property type="entry name" value="YhdP"/>
</dbReference>
<dbReference type="PANTHER" id="PTHR38690:SF1">
    <property type="entry name" value="PROTEASE"/>
    <property type="match status" value="1"/>
</dbReference>
<feature type="domain" description="YhdP central" evidence="1">
    <location>
        <begin position="11"/>
        <end position="912"/>
    </location>
</feature>
<dbReference type="AlphaFoldDB" id="A0A7Y8GSV3"/>
<name>A0A7Y8GSV3_9BURK</name>
<dbReference type="EMBL" id="VYGV01000004">
    <property type="protein sequence ID" value="NWF44240.1"/>
    <property type="molecule type" value="Genomic_DNA"/>
</dbReference>